<evidence type="ECO:0000313" key="3">
    <source>
        <dbReference type="Proteomes" id="UP000646776"/>
    </source>
</evidence>
<evidence type="ECO:0000313" key="2">
    <source>
        <dbReference type="EMBL" id="GGT30217.1"/>
    </source>
</evidence>
<feature type="region of interest" description="Disordered" evidence="1">
    <location>
        <begin position="31"/>
        <end position="101"/>
    </location>
</feature>
<organism evidence="2 3">
    <name type="scientific">Streptomyces phaeofaciens</name>
    <dbReference type="NCBI Taxonomy" id="68254"/>
    <lineage>
        <taxon>Bacteria</taxon>
        <taxon>Bacillati</taxon>
        <taxon>Actinomycetota</taxon>
        <taxon>Actinomycetes</taxon>
        <taxon>Kitasatosporales</taxon>
        <taxon>Streptomycetaceae</taxon>
        <taxon>Streptomyces</taxon>
    </lineage>
</organism>
<proteinExistence type="predicted"/>
<dbReference type="Proteomes" id="UP000646776">
    <property type="component" value="Unassembled WGS sequence"/>
</dbReference>
<dbReference type="AlphaFoldDB" id="A0A918LNR6"/>
<keyword evidence="3" id="KW-1185">Reference proteome</keyword>
<comment type="caution">
    <text evidence="2">The sequence shown here is derived from an EMBL/GenBank/DDBJ whole genome shotgun (WGS) entry which is preliminary data.</text>
</comment>
<sequence>MGDLADVECVVPFAIRCPGHLCGDAEFGQITPSGDLAGIARSGTPPPTAGQKIRLPGAGPDQQDPAMPTNDTPLPPTTTATLTAPVQQQPGRPRRHDFARP</sequence>
<evidence type="ECO:0000256" key="1">
    <source>
        <dbReference type="SAM" id="MobiDB-lite"/>
    </source>
</evidence>
<gene>
    <name evidence="2" type="ORF">GCM10010226_02620</name>
</gene>
<accession>A0A918LNR6</accession>
<protein>
    <submittedName>
        <fullName evidence="2">Uncharacterized protein</fullName>
    </submittedName>
</protein>
<reference evidence="2" key="2">
    <citation type="submission" date="2020-09" db="EMBL/GenBank/DDBJ databases">
        <authorList>
            <person name="Sun Q."/>
            <person name="Ohkuma M."/>
        </authorList>
    </citation>
    <scope>NUCLEOTIDE SEQUENCE</scope>
    <source>
        <strain evidence="2">JCM 4125</strain>
    </source>
</reference>
<name>A0A918LNR6_9ACTN</name>
<dbReference type="EMBL" id="BMSA01000001">
    <property type="protein sequence ID" value="GGT30217.1"/>
    <property type="molecule type" value="Genomic_DNA"/>
</dbReference>
<reference evidence="2" key="1">
    <citation type="journal article" date="2014" name="Int. J. Syst. Evol. Microbiol.">
        <title>Complete genome sequence of Corynebacterium casei LMG S-19264T (=DSM 44701T), isolated from a smear-ripened cheese.</title>
        <authorList>
            <consortium name="US DOE Joint Genome Institute (JGI-PGF)"/>
            <person name="Walter F."/>
            <person name="Albersmeier A."/>
            <person name="Kalinowski J."/>
            <person name="Ruckert C."/>
        </authorList>
    </citation>
    <scope>NUCLEOTIDE SEQUENCE</scope>
    <source>
        <strain evidence="2">JCM 4125</strain>
    </source>
</reference>